<dbReference type="SMART" id="SM00530">
    <property type="entry name" value="HTH_XRE"/>
    <property type="match status" value="1"/>
</dbReference>
<evidence type="ECO:0000259" key="3">
    <source>
        <dbReference type="PROSITE" id="PS50943"/>
    </source>
</evidence>
<evidence type="ECO:0000256" key="2">
    <source>
        <dbReference type="SAM" id="Phobius"/>
    </source>
</evidence>
<keyword evidence="2" id="KW-0472">Membrane</keyword>
<accession>A0A9D1K975</accession>
<dbReference type="PANTHER" id="PTHR46558:SF13">
    <property type="entry name" value="HTH-TYPE TRANSCRIPTIONAL REGULATOR IMMR"/>
    <property type="match status" value="1"/>
</dbReference>
<dbReference type="InterPro" id="IPR001387">
    <property type="entry name" value="Cro/C1-type_HTH"/>
</dbReference>
<dbReference type="Pfam" id="PF01381">
    <property type="entry name" value="HTH_3"/>
    <property type="match status" value="1"/>
</dbReference>
<keyword evidence="2" id="KW-1133">Transmembrane helix</keyword>
<evidence type="ECO:0000313" key="5">
    <source>
        <dbReference type="Proteomes" id="UP000886876"/>
    </source>
</evidence>
<sequence>MKLSEKILYCRKRAGLSQEALAERLGVSRQAVSKWETGEAMPETGKLAALASALGVSVDWLLSEDEPEEARAQSGDWTEGLPRMIGRMAKRWGWLAGVYMAVVGALFAGLGLLARSITSRMFGAFDTGLGYDSGFGMMGGFSDTINNIAQNNPVSIMGGAIAVFGGVLFIAGIVLAIWLKRRSRR</sequence>
<dbReference type="AlphaFoldDB" id="A0A9D1K975"/>
<keyword evidence="2" id="KW-0812">Transmembrane</keyword>
<proteinExistence type="predicted"/>
<keyword evidence="1" id="KW-0238">DNA-binding</keyword>
<dbReference type="PROSITE" id="PS50943">
    <property type="entry name" value="HTH_CROC1"/>
    <property type="match status" value="1"/>
</dbReference>
<comment type="caution">
    <text evidence="4">The sequence shown here is derived from an EMBL/GenBank/DDBJ whole genome shotgun (WGS) entry which is preliminary data.</text>
</comment>
<evidence type="ECO:0000256" key="1">
    <source>
        <dbReference type="ARBA" id="ARBA00023125"/>
    </source>
</evidence>
<dbReference type="InterPro" id="IPR010982">
    <property type="entry name" value="Lambda_DNA-bd_dom_sf"/>
</dbReference>
<dbReference type="CDD" id="cd00093">
    <property type="entry name" value="HTH_XRE"/>
    <property type="match status" value="1"/>
</dbReference>
<protein>
    <submittedName>
        <fullName evidence="4">Helix-turn-helix domain-containing protein</fullName>
    </submittedName>
</protein>
<gene>
    <name evidence="4" type="ORF">IAD42_06850</name>
</gene>
<dbReference type="EMBL" id="DVJS01000169">
    <property type="protein sequence ID" value="HIS97676.1"/>
    <property type="molecule type" value="Genomic_DNA"/>
</dbReference>
<name>A0A9D1K975_9FIRM</name>
<reference evidence="4" key="1">
    <citation type="submission" date="2020-10" db="EMBL/GenBank/DDBJ databases">
        <authorList>
            <person name="Gilroy R."/>
        </authorList>
    </citation>
    <scope>NUCLEOTIDE SEQUENCE</scope>
    <source>
        <strain evidence="4">ChiHecec3B27-6122</strain>
    </source>
</reference>
<dbReference type="Proteomes" id="UP000886876">
    <property type="component" value="Unassembled WGS sequence"/>
</dbReference>
<feature type="transmembrane region" description="Helical" evidence="2">
    <location>
        <begin position="92"/>
        <end position="114"/>
    </location>
</feature>
<feature type="transmembrane region" description="Helical" evidence="2">
    <location>
        <begin position="156"/>
        <end position="179"/>
    </location>
</feature>
<evidence type="ECO:0000313" key="4">
    <source>
        <dbReference type="EMBL" id="HIS97676.1"/>
    </source>
</evidence>
<reference evidence="4" key="2">
    <citation type="journal article" date="2021" name="PeerJ">
        <title>Extensive microbial diversity within the chicken gut microbiome revealed by metagenomics and culture.</title>
        <authorList>
            <person name="Gilroy R."/>
            <person name="Ravi A."/>
            <person name="Getino M."/>
            <person name="Pursley I."/>
            <person name="Horton D.L."/>
            <person name="Alikhan N.F."/>
            <person name="Baker D."/>
            <person name="Gharbi K."/>
            <person name="Hall N."/>
            <person name="Watson M."/>
            <person name="Adriaenssens E.M."/>
            <person name="Foster-Nyarko E."/>
            <person name="Jarju S."/>
            <person name="Secka A."/>
            <person name="Antonio M."/>
            <person name="Oren A."/>
            <person name="Chaudhuri R.R."/>
            <person name="La Ragione R."/>
            <person name="Hildebrand F."/>
            <person name="Pallen M.J."/>
        </authorList>
    </citation>
    <scope>NUCLEOTIDE SEQUENCE</scope>
    <source>
        <strain evidence="4">ChiHecec3B27-6122</strain>
    </source>
</reference>
<dbReference type="GO" id="GO:0003677">
    <property type="term" value="F:DNA binding"/>
    <property type="evidence" value="ECO:0007669"/>
    <property type="project" value="UniProtKB-KW"/>
</dbReference>
<dbReference type="PANTHER" id="PTHR46558">
    <property type="entry name" value="TRACRIPTIONAL REGULATORY PROTEIN-RELATED-RELATED"/>
    <property type="match status" value="1"/>
</dbReference>
<organism evidence="4 5">
    <name type="scientific">Candidatus Scatomorpha pullistercoris</name>
    <dbReference type="NCBI Taxonomy" id="2840929"/>
    <lineage>
        <taxon>Bacteria</taxon>
        <taxon>Bacillati</taxon>
        <taxon>Bacillota</taxon>
        <taxon>Clostridia</taxon>
        <taxon>Eubacteriales</taxon>
        <taxon>Candidatus Scatomorpha</taxon>
    </lineage>
</organism>
<feature type="domain" description="HTH cro/C1-type" evidence="3">
    <location>
        <begin position="7"/>
        <end position="61"/>
    </location>
</feature>
<dbReference type="Gene3D" id="1.10.260.40">
    <property type="entry name" value="lambda repressor-like DNA-binding domains"/>
    <property type="match status" value="1"/>
</dbReference>
<dbReference type="SUPFAM" id="SSF47413">
    <property type="entry name" value="lambda repressor-like DNA-binding domains"/>
    <property type="match status" value="1"/>
</dbReference>